<feature type="region of interest" description="Disordered" evidence="2">
    <location>
        <begin position="1"/>
        <end position="21"/>
    </location>
</feature>
<evidence type="ECO:0000313" key="4">
    <source>
        <dbReference type="Proteomes" id="UP000541535"/>
    </source>
</evidence>
<gene>
    <name evidence="3" type="ORF">FHS03_005038</name>
</gene>
<organism evidence="3 4">
    <name type="scientific">Pseudoduganella violacea</name>
    <dbReference type="NCBI Taxonomy" id="1715466"/>
    <lineage>
        <taxon>Bacteria</taxon>
        <taxon>Pseudomonadati</taxon>
        <taxon>Pseudomonadota</taxon>
        <taxon>Betaproteobacteria</taxon>
        <taxon>Burkholderiales</taxon>
        <taxon>Oxalobacteraceae</taxon>
        <taxon>Telluria group</taxon>
        <taxon>Pseudoduganella</taxon>
    </lineage>
</organism>
<dbReference type="AlphaFoldDB" id="A0A7W5FX63"/>
<dbReference type="InterPro" id="IPR053716">
    <property type="entry name" value="Flag_assembly_chemotaxis_eff"/>
</dbReference>
<feature type="coiled-coil region" evidence="1">
    <location>
        <begin position="92"/>
        <end position="157"/>
    </location>
</feature>
<evidence type="ECO:0000256" key="2">
    <source>
        <dbReference type="SAM" id="MobiDB-lite"/>
    </source>
</evidence>
<accession>A0A7W5FX63</accession>
<protein>
    <submittedName>
        <fullName evidence="3">Uncharacterized protein</fullName>
    </submittedName>
</protein>
<dbReference type="Proteomes" id="UP000541535">
    <property type="component" value="Unassembled WGS sequence"/>
</dbReference>
<dbReference type="RefSeq" id="WP_183443625.1">
    <property type="nucleotide sequence ID" value="NZ_JACHXD010000022.1"/>
</dbReference>
<evidence type="ECO:0000256" key="1">
    <source>
        <dbReference type="SAM" id="Coils"/>
    </source>
</evidence>
<evidence type="ECO:0000313" key="3">
    <source>
        <dbReference type="EMBL" id="MBB3121943.1"/>
    </source>
</evidence>
<dbReference type="EMBL" id="JACHXD010000022">
    <property type="protein sequence ID" value="MBB3121943.1"/>
    <property type="molecule type" value="Genomic_DNA"/>
</dbReference>
<proteinExistence type="predicted"/>
<reference evidence="3 4" key="1">
    <citation type="submission" date="2020-08" db="EMBL/GenBank/DDBJ databases">
        <title>Genomic Encyclopedia of Type Strains, Phase III (KMG-III): the genomes of soil and plant-associated and newly described type strains.</title>
        <authorList>
            <person name="Whitman W."/>
        </authorList>
    </citation>
    <scope>NUCLEOTIDE SEQUENCE [LARGE SCALE GENOMIC DNA]</scope>
    <source>
        <strain evidence="3 4">CECT 8897</strain>
    </source>
</reference>
<feature type="compositionally biased region" description="Basic and acidic residues" evidence="2">
    <location>
        <begin position="10"/>
        <end position="21"/>
    </location>
</feature>
<keyword evidence="4" id="KW-1185">Reference proteome</keyword>
<comment type="caution">
    <text evidence="3">The sequence shown here is derived from an EMBL/GenBank/DDBJ whole genome shotgun (WGS) entry which is preliminary data.</text>
</comment>
<name>A0A7W5FX63_9BURK</name>
<sequence>MSGSIRRAKREVADVPEPKRPDRRLDQLLHVRKQRLGRLERERGTARDAWRSCRQNLRECKLRKREALRQAVQFWQEARASFLGMTITSGQFHVAKARYERMKEEAAQLNLRCQETVRRCRAAGTRYFAANEEVQRAQRQQEKLGILRDELRALSLQNAEGG</sequence>
<dbReference type="Gene3D" id="1.10.287.1700">
    <property type="match status" value="1"/>
</dbReference>
<keyword evidence="1" id="KW-0175">Coiled coil</keyword>